<comment type="similarity">
    <text evidence="1">Belongs to the glycosyltransferase 2 family. WaaE/KdtX subfamily.</text>
</comment>
<dbReference type="SUPFAM" id="SSF48452">
    <property type="entry name" value="TPR-like"/>
    <property type="match status" value="1"/>
</dbReference>
<dbReference type="Gene3D" id="3.90.550.10">
    <property type="entry name" value="Spore Coat Polysaccharide Biosynthesis Protein SpsA, Chain A"/>
    <property type="match status" value="1"/>
</dbReference>
<dbReference type="OrthoDB" id="9815923at2"/>
<dbReference type="InterPro" id="IPR001173">
    <property type="entry name" value="Glyco_trans_2-like"/>
</dbReference>
<accession>V2TJX3</accession>
<dbReference type="PANTHER" id="PTHR43630">
    <property type="entry name" value="POLY-BETA-1,6-N-ACETYL-D-GLUCOSAMINE SYNTHASE"/>
    <property type="match status" value="1"/>
</dbReference>
<feature type="domain" description="Glycosyltransferase 2-like" evidence="2">
    <location>
        <begin position="10"/>
        <end position="103"/>
    </location>
</feature>
<dbReference type="PANTHER" id="PTHR43630:SF2">
    <property type="entry name" value="GLYCOSYLTRANSFERASE"/>
    <property type="match status" value="1"/>
</dbReference>
<dbReference type="InterPro" id="IPR011990">
    <property type="entry name" value="TPR-like_helical_dom_sf"/>
</dbReference>
<dbReference type="HOGENOM" id="CLU_023736_4_0_6"/>
<dbReference type="SUPFAM" id="SSF53448">
    <property type="entry name" value="Nucleotide-diphospho-sugar transferases"/>
    <property type="match status" value="1"/>
</dbReference>
<dbReference type="Pfam" id="PF00535">
    <property type="entry name" value="Glycos_transf_2"/>
    <property type="match status" value="1"/>
</dbReference>
<gene>
    <name evidence="3" type="ORF">P256_02015</name>
</gene>
<dbReference type="Gene3D" id="1.25.40.10">
    <property type="entry name" value="Tetratricopeptide repeat domain"/>
    <property type="match status" value="1"/>
</dbReference>
<name>V2TJX3_9GAMM</name>
<dbReference type="eggNOG" id="COG0463">
    <property type="taxonomic scope" value="Bacteria"/>
</dbReference>
<proteinExistence type="inferred from homology"/>
<comment type="caution">
    <text evidence="3">The sequence shown here is derived from an EMBL/GenBank/DDBJ whole genome shotgun (WGS) entry which is preliminary data.</text>
</comment>
<dbReference type="AlphaFoldDB" id="V2TJX3"/>
<sequence length="395" mass="46655">MKKMTICLNMIVKNEANIIVETLNNIRSFIEIDYIVICDTGSSDGTQEIIKSYLDRYHLQGEVLEHIWKDFAHNRNLALDACKGKSDYILVFDADDRFYGDFILPNPLSYDIYHLTFKSAEREFFYKRKLLFRNNGLVKWVGVLHESIVNIESNLSEFEVQGHYYIQTGHFGARSQDPQKYLKDAEVLTQAFENEKDDLLLKARYAYYAATSYYSYNDINQAIFWFKKRVECIPLTPNKFESYLACRYLGAIYKEQHCLDQAILFWLKGCNIEPLYLECFYELSLLYSEQGEYQISYDFIYLAKQKKIHKQATASELPILDYGIDYQLLTMGVKVEEYDWAYQAWKDLLKQPFYSKVLSEIILSYHEVFQAQFIKEKMSVKTSLQEKLELHKSYV</sequence>
<dbReference type="Proteomes" id="UP000023785">
    <property type="component" value="Unassembled WGS sequence"/>
</dbReference>
<evidence type="ECO:0000313" key="3">
    <source>
        <dbReference type="EMBL" id="ESK38091.1"/>
    </source>
</evidence>
<dbReference type="InterPro" id="IPR029044">
    <property type="entry name" value="Nucleotide-diphossugar_trans"/>
</dbReference>
<dbReference type="RefSeq" id="WP_023273633.1">
    <property type="nucleotide sequence ID" value="NZ_KI530735.1"/>
</dbReference>
<evidence type="ECO:0000313" key="4">
    <source>
        <dbReference type="Proteomes" id="UP000023785"/>
    </source>
</evidence>
<dbReference type="STRING" id="1392540.P256_02015"/>
<organism evidence="3 4">
    <name type="scientific">Acinetobacter nectaris CIP 110549</name>
    <dbReference type="NCBI Taxonomy" id="1392540"/>
    <lineage>
        <taxon>Bacteria</taxon>
        <taxon>Pseudomonadati</taxon>
        <taxon>Pseudomonadota</taxon>
        <taxon>Gammaproteobacteria</taxon>
        <taxon>Moraxellales</taxon>
        <taxon>Moraxellaceae</taxon>
        <taxon>Acinetobacter</taxon>
    </lineage>
</organism>
<dbReference type="EMBL" id="AYER01000008">
    <property type="protein sequence ID" value="ESK38091.1"/>
    <property type="molecule type" value="Genomic_DNA"/>
</dbReference>
<keyword evidence="4" id="KW-1185">Reference proteome</keyword>
<evidence type="ECO:0000259" key="2">
    <source>
        <dbReference type="Pfam" id="PF00535"/>
    </source>
</evidence>
<reference evidence="3 4" key="1">
    <citation type="submission" date="2013-10" db="EMBL/GenBank/DDBJ databases">
        <title>The Genome Sequence of Acinetobacter nectaris CIP 110549.</title>
        <authorList>
            <consortium name="The Broad Institute Genomics Platform"/>
            <consortium name="The Broad Institute Genome Sequencing Center for Infectious Disease"/>
            <person name="Cerqueira G."/>
            <person name="Feldgarden M."/>
            <person name="Courvalin P."/>
            <person name="Grillot-Courvalin C."/>
            <person name="Clermont D."/>
            <person name="Rocha E."/>
            <person name="Yoon E.-J."/>
            <person name="Nemec A."/>
            <person name="Young S.K."/>
            <person name="Zeng Q."/>
            <person name="Gargeya S."/>
            <person name="Fitzgerald M."/>
            <person name="Abouelleil A."/>
            <person name="Alvarado L."/>
            <person name="Berlin A.M."/>
            <person name="Chapman S.B."/>
            <person name="Gainer-Dewar J."/>
            <person name="Goldberg J."/>
            <person name="Gnerre S."/>
            <person name="Griggs A."/>
            <person name="Gujja S."/>
            <person name="Hansen M."/>
            <person name="Howarth C."/>
            <person name="Imamovic A."/>
            <person name="Ireland A."/>
            <person name="Larimer J."/>
            <person name="McCowan C."/>
            <person name="Murphy C."/>
            <person name="Pearson M."/>
            <person name="Poon T.W."/>
            <person name="Priest M."/>
            <person name="Roberts A."/>
            <person name="Saif S."/>
            <person name="Shea T."/>
            <person name="Sykes S."/>
            <person name="Wortman J."/>
            <person name="Nusbaum C."/>
            <person name="Birren B."/>
        </authorList>
    </citation>
    <scope>NUCLEOTIDE SEQUENCE [LARGE SCALE GENOMIC DNA]</scope>
    <source>
        <strain evidence="3 4">CIP 110549</strain>
    </source>
</reference>
<protein>
    <recommendedName>
        <fullName evidence="2">Glycosyltransferase 2-like domain-containing protein</fullName>
    </recommendedName>
</protein>
<evidence type="ECO:0000256" key="1">
    <source>
        <dbReference type="ARBA" id="ARBA00038494"/>
    </source>
</evidence>
<dbReference type="PATRIC" id="fig|1392540.3.peg.1943"/>